<sequence length="269" mass="29659">MSIQLIAIDIDGTLLSPDKTISPRVHQAIQDAKAKGVYVVLCTGRPLPGVTAYLEELNLVNDRDFVITYNGSLVQKTADGHTLAHFTLAYEDLEKVASYGDKLNIHYHAIDQEAIYVPTEDVGIYSLHEQELVGMPIRHLPLDQIPRDIEFTKMMFIDDAALLDQLLLEVPKEFASDYTLLRSQPFYLEVLNPLASKGKAVAALAEQLELTPDQVMCIGDNENDMDMIEYAGMGVAMGNAVDSVKAIADYITESDANDGVAVAIERFVL</sequence>
<dbReference type="InterPro" id="IPR000150">
    <property type="entry name" value="Cof"/>
</dbReference>
<dbReference type="SUPFAM" id="SSF56784">
    <property type="entry name" value="HAD-like"/>
    <property type="match status" value="1"/>
</dbReference>
<dbReference type="NCBIfam" id="NF007806">
    <property type="entry name" value="PRK10513.1"/>
    <property type="match status" value="1"/>
</dbReference>
<dbReference type="InterPro" id="IPR023214">
    <property type="entry name" value="HAD_sf"/>
</dbReference>
<dbReference type="PANTHER" id="PTHR10000:SF8">
    <property type="entry name" value="HAD SUPERFAMILY HYDROLASE-LIKE, TYPE 3"/>
    <property type="match status" value="1"/>
</dbReference>
<dbReference type="Gene3D" id="3.30.1240.10">
    <property type="match status" value="1"/>
</dbReference>
<dbReference type="SFLD" id="SFLDG01140">
    <property type="entry name" value="C2.B:_Phosphomannomutase_and_P"/>
    <property type="match status" value="1"/>
</dbReference>
<name>A0ABT1WQR0_9LACT</name>
<dbReference type="InterPro" id="IPR036412">
    <property type="entry name" value="HAD-like_sf"/>
</dbReference>
<organism evidence="1 2">
    <name type="scientific">Granulicatella seriolae</name>
    <dbReference type="NCBI Taxonomy" id="2967226"/>
    <lineage>
        <taxon>Bacteria</taxon>
        <taxon>Bacillati</taxon>
        <taxon>Bacillota</taxon>
        <taxon>Bacilli</taxon>
        <taxon>Lactobacillales</taxon>
        <taxon>Carnobacteriaceae</taxon>
        <taxon>Granulicatella</taxon>
    </lineage>
</organism>
<dbReference type="InterPro" id="IPR006379">
    <property type="entry name" value="HAD-SF_hydro_IIB"/>
</dbReference>
<evidence type="ECO:0000313" key="2">
    <source>
        <dbReference type="Proteomes" id="UP001059480"/>
    </source>
</evidence>
<dbReference type="EC" id="3.1.3.23" evidence="1"/>
<dbReference type="RefSeq" id="WP_256945993.1">
    <property type="nucleotide sequence ID" value="NZ_JANHNZ010000018.1"/>
</dbReference>
<evidence type="ECO:0000313" key="1">
    <source>
        <dbReference type="EMBL" id="MCQ9210882.1"/>
    </source>
</evidence>
<dbReference type="PROSITE" id="PS01229">
    <property type="entry name" value="COF_2"/>
    <property type="match status" value="1"/>
</dbReference>
<dbReference type="EMBL" id="JANHNZ010000018">
    <property type="protein sequence ID" value="MCQ9210882.1"/>
    <property type="molecule type" value="Genomic_DNA"/>
</dbReference>
<dbReference type="Proteomes" id="UP001059480">
    <property type="component" value="Unassembled WGS sequence"/>
</dbReference>
<proteinExistence type="predicted"/>
<dbReference type="Pfam" id="PF08282">
    <property type="entry name" value="Hydrolase_3"/>
    <property type="match status" value="1"/>
</dbReference>
<dbReference type="NCBIfam" id="TIGR00099">
    <property type="entry name" value="Cof-subfamily"/>
    <property type="match status" value="1"/>
</dbReference>
<dbReference type="SFLD" id="SFLDS00003">
    <property type="entry name" value="Haloacid_Dehalogenase"/>
    <property type="match status" value="1"/>
</dbReference>
<protein>
    <submittedName>
        <fullName evidence="1">Sugar-phosphatase</fullName>
        <ecNumber evidence="1">3.1.3.23</ecNumber>
    </submittedName>
</protein>
<dbReference type="PANTHER" id="PTHR10000">
    <property type="entry name" value="PHOSPHOSERINE PHOSPHATASE"/>
    <property type="match status" value="1"/>
</dbReference>
<reference evidence="1" key="3">
    <citation type="journal article" date="2023" name="Microbiol. Resour. Announc.">
        <title>Draft Genome Sequence of Granulicatella sp. Strain S8, Isolated from a Marine Fish, Seriola quinqueradiata.</title>
        <authorList>
            <person name="Lee M."/>
            <person name="Farooq A."/>
            <person name="Jeong J.B."/>
            <person name="Jung M.Y."/>
        </authorList>
    </citation>
    <scope>NUCLEOTIDE SEQUENCE</scope>
    <source>
        <strain evidence="1">S8</strain>
    </source>
</reference>
<comment type="caution">
    <text evidence="1">The sequence shown here is derived from an EMBL/GenBank/DDBJ whole genome shotgun (WGS) entry which is preliminary data.</text>
</comment>
<gene>
    <name evidence="1" type="primary">yidA</name>
    <name evidence="1" type="ORF">NPA36_10085</name>
</gene>
<dbReference type="Gene3D" id="3.40.50.1000">
    <property type="entry name" value="HAD superfamily/HAD-like"/>
    <property type="match status" value="1"/>
</dbReference>
<dbReference type="SFLD" id="SFLDG01144">
    <property type="entry name" value="C2.B.4:_PGP_Like"/>
    <property type="match status" value="1"/>
</dbReference>
<reference evidence="1" key="1">
    <citation type="submission" date="2022-07" db="EMBL/GenBank/DDBJ databases">
        <authorList>
            <person name="Jung M.-Y."/>
            <person name="Lee M."/>
        </authorList>
    </citation>
    <scope>NUCLEOTIDE SEQUENCE</scope>
    <source>
        <strain evidence="1">S8</strain>
    </source>
</reference>
<keyword evidence="2" id="KW-1185">Reference proteome</keyword>
<keyword evidence="1" id="KW-0378">Hydrolase</keyword>
<dbReference type="PROSITE" id="PS01228">
    <property type="entry name" value="COF_1"/>
    <property type="match status" value="1"/>
</dbReference>
<reference evidence="1" key="2">
    <citation type="journal article" date="2023" name="Curr. Microbiol.">
        <title>Granulicatella seriolae sp. nov., a Novel Facultative Anaerobe Isolated from Yellowtail Marine Fish.</title>
        <authorList>
            <person name="Lee M."/>
            <person name="Choi Y.J."/>
            <person name="Farooq A."/>
            <person name="Jeong J.B."/>
            <person name="Jung M.Y."/>
        </authorList>
    </citation>
    <scope>NUCLEOTIDE SEQUENCE</scope>
    <source>
        <strain evidence="1">S8</strain>
    </source>
</reference>
<accession>A0ABT1WQR0</accession>
<dbReference type="GO" id="GO:0050308">
    <property type="term" value="F:sugar-phosphatase activity"/>
    <property type="evidence" value="ECO:0007669"/>
    <property type="project" value="UniProtKB-EC"/>
</dbReference>
<dbReference type="NCBIfam" id="TIGR01484">
    <property type="entry name" value="HAD-SF-IIB"/>
    <property type="match status" value="1"/>
</dbReference>
<dbReference type="CDD" id="cd07516">
    <property type="entry name" value="HAD_Pase"/>
    <property type="match status" value="1"/>
</dbReference>